<evidence type="ECO:0000313" key="2">
    <source>
        <dbReference type="Ensembl" id="ENSELUP00000081957.1"/>
    </source>
</evidence>
<keyword evidence="3" id="KW-1185">Reference proteome</keyword>
<reference evidence="2 3" key="1">
    <citation type="submission" date="2020-02" db="EMBL/GenBank/DDBJ databases">
        <title>Esox lucius (northern pike) genome, fEsoLuc1, primary haplotype.</title>
        <authorList>
            <person name="Myers G."/>
            <person name="Karagic N."/>
            <person name="Meyer A."/>
            <person name="Pippel M."/>
            <person name="Reichard M."/>
            <person name="Winkler S."/>
            <person name="Tracey A."/>
            <person name="Sims Y."/>
            <person name="Howe K."/>
            <person name="Rhie A."/>
            <person name="Formenti G."/>
            <person name="Durbin R."/>
            <person name="Fedrigo O."/>
            <person name="Jarvis E.D."/>
        </authorList>
    </citation>
    <scope>NUCLEOTIDE SEQUENCE [LARGE SCALE GENOMIC DNA]</scope>
</reference>
<organism evidence="2 3">
    <name type="scientific">Esox lucius</name>
    <name type="common">Northern pike</name>
    <dbReference type="NCBI Taxonomy" id="8010"/>
    <lineage>
        <taxon>Eukaryota</taxon>
        <taxon>Metazoa</taxon>
        <taxon>Chordata</taxon>
        <taxon>Craniata</taxon>
        <taxon>Vertebrata</taxon>
        <taxon>Euteleostomi</taxon>
        <taxon>Actinopterygii</taxon>
        <taxon>Neopterygii</taxon>
        <taxon>Teleostei</taxon>
        <taxon>Protacanthopterygii</taxon>
        <taxon>Esociformes</taxon>
        <taxon>Esocidae</taxon>
        <taxon>Esox</taxon>
    </lineage>
</organism>
<accession>A0AAY5K6J6</accession>
<dbReference type="Ensembl" id="ENSELUT00000102863.1">
    <property type="protein sequence ID" value="ENSELUP00000081957.1"/>
    <property type="gene ID" value="ENSELUG00000036724.1"/>
</dbReference>
<keyword evidence="1" id="KW-1133">Transmembrane helix</keyword>
<dbReference type="Pfam" id="PF14981">
    <property type="entry name" value="FAM165"/>
    <property type="match status" value="1"/>
</dbReference>
<name>A0AAY5K6J6_ESOLU</name>
<proteinExistence type="predicted"/>
<keyword evidence="1" id="KW-0812">Transmembrane</keyword>
<reference evidence="2" key="2">
    <citation type="submission" date="2025-08" db="UniProtKB">
        <authorList>
            <consortium name="Ensembl"/>
        </authorList>
    </citation>
    <scope>IDENTIFICATION</scope>
</reference>
<reference evidence="2" key="3">
    <citation type="submission" date="2025-09" db="UniProtKB">
        <authorList>
            <consortium name="Ensembl"/>
        </authorList>
    </citation>
    <scope>IDENTIFICATION</scope>
</reference>
<protein>
    <submittedName>
        <fullName evidence="2">Uncharacterized protein</fullName>
    </submittedName>
</protein>
<dbReference type="AlphaFoldDB" id="A0AAY5K6J6"/>
<sequence>MRWDGLQPSVLDNVPLLFPMQALKALVLCLGFPALHIRVRRTGKSESRELREEREELTGYS</sequence>
<keyword evidence="1" id="KW-0472">Membrane</keyword>
<dbReference type="Proteomes" id="UP000265140">
    <property type="component" value="Chromosome 6"/>
</dbReference>
<feature type="transmembrane region" description="Helical" evidence="1">
    <location>
        <begin position="20"/>
        <end position="39"/>
    </location>
</feature>
<dbReference type="InterPro" id="IPR042125">
    <property type="entry name" value="SMIM11"/>
</dbReference>
<evidence type="ECO:0000313" key="3">
    <source>
        <dbReference type="Proteomes" id="UP000265140"/>
    </source>
</evidence>
<evidence type="ECO:0000256" key="1">
    <source>
        <dbReference type="SAM" id="Phobius"/>
    </source>
</evidence>